<dbReference type="InterPro" id="IPR049532">
    <property type="entry name" value="GAP1-like_C"/>
</dbReference>
<reference evidence="6" key="1">
    <citation type="journal article" date="2019" name="Int. J. Syst. Evol. Microbiol.">
        <title>The Global Catalogue of Microorganisms (GCM) 10K type strain sequencing project: providing services to taxonomists for standard genome sequencing and annotation.</title>
        <authorList>
            <consortium name="The Broad Institute Genomics Platform"/>
            <consortium name="The Broad Institute Genome Sequencing Center for Infectious Disease"/>
            <person name="Wu L."/>
            <person name="Ma J."/>
        </authorList>
    </citation>
    <scope>NUCLEOTIDE SEQUENCE [LARGE SCALE GENOMIC DNA]</scope>
    <source>
        <strain evidence="6">JCM 30846</strain>
    </source>
</reference>
<gene>
    <name evidence="5" type="ORF">GCM10023082_31710</name>
</gene>
<evidence type="ECO:0000256" key="1">
    <source>
        <dbReference type="SAM" id="MobiDB-lite"/>
    </source>
</evidence>
<dbReference type="EMBL" id="BAABEP010000019">
    <property type="protein sequence ID" value="GAA3731737.1"/>
    <property type="molecule type" value="Genomic_DNA"/>
</dbReference>
<dbReference type="Pfam" id="PF20014">
    <property type="entry name" value="GAP1-M"/>
    <property type="match status" value="1"/>
</dbReference>
<dbReference type="InterPro" id="IPR045402">
    <property type="entry name" value="GAP1-N2"/>
</dbReference>
<dbReference type="Proteomes" id="UP001499884">
    <property type="component" value="Unassembled WGS sequence"/>
</dbReference>
<evidence type="ECO:0000313" key="5">
    <source>
        <dbReference type="EMBL" id="GAA3731737.1"/>
    </source>
</evidence>
<feature type="domain" description="GTPase-associated protein 1-like C-terminal" evidence="4">
    <location>
        <begin position="299"/>
        <end position="815"/>
    </location>
</feature>
<evidence type="ECO:0000259" key="2">
    <source>
        <dbReference type="Pfam" id="PF20013"/>
    </source>
</evidence>
<evidence type="ECO:0000313" key="6">
    <source>
        <dbReference type="Proteomes" id="UP001499884"/>
    </source>
</evidence>
<feature type="region of interest" description="Disordered" evidence="1">
    <location>
        <begin position="1"/>
        <end position="23"/>
    </location>
</feature>
<protein>
    <submittedName>
        <fullName evidence="5">Uncharacterized protein</fullName>
    </submittedName>
</protein>
<dbReference type="InterPro" id="IPR045401">
    <property type="entry name" value="GAP1-M"/>
</dbReference>
<sequence length="838" mass="85403">MSLAQLHYTSAPEGGSDAPGARFTAVSPGVPQGLLKEAEALLGYEPPRDAPPHPSTAELAALPRALSHTVLSDGSRLLARAVCTGVDHSGRWCAFHTHAVVIPPGAGLPGGALPFAAWEDPRWAGTAPADGRIAPLDALGAVPSAAGPLGTSALTAFATTRSARLAPFLAAVREVCEGWHAHGGGAAGRLSRVFLVERDSTDVARWLALASAALPPGYAARLTFTTYTRRPGSAPQQVVGVRPEDLGAPAGRGRPEADGYVVLGDPGQPGADDRAPAVAGPADPTDTLRTWAAAAARVWLAGAPEVFEAADALPDGRLSAGALACAALAGGVELDADGRAEAAAWARLHARALDPALLERVVAALCAAEGPRTATEAGALARLLGALGMTAGPATTAPLGALVLTLAVRTPSAVPELPVARLAGLPAALRQRLADDLADELRAGVAGGGADGAAGAPTLLRVAGVLGVDCADLLPGVAAKLAGALVADPEGAWGPAVEAVLEEQFELRTGLLSSLDAKAAEDPAAAARLTAVVPLALTGVQALPHLRMCAGAPWLPGPAEGRVGALHAALRASGVSPLAEPLVLRTAVRLVWGDELPGAGEARRMLDGTGSDAHRVAGTWRMLVRAALEAPADDAEAPALAPELLRCFPDAIGPGPRSALALLEFAGALAAGRAPAPWVERGLSLRDAALRHGPVPPPVLDRLASALAYGLLSEDRPDGELYALVHGGDPGLLAAYATAARGERVGERLRSVPAYTADCFAAWTSLPGATRAWDETRTALLEKVARPAVRALPAPDLAEVERRLEAAGAHRAEEFRAWQRESALSRFGRRLGGLGRRS</sequence>
<proteinExistence type="predicted"/>
<accession>A0ABP7F7C6</accession>
<feature type="domain" description="GTPase-associated protein 1 N-terminal" evidence="2">
    <location>
        <begin position="3"/>
        <end position="138"/>
    </location>
</feature>
<dbReference type="Pfam" id="PF20013">
    <property type="entry name" value="GAP1-N2"/>
    <property type="match status" value="1"/>
</dbReference>
<dbReference type="RefSeq" id="WP_345647037.1">
    <property type="nucleotide sequence ID" value="NZ_BAABEP010000019.1"/>
</dbReference>
<feature type="domain" description="GTPase-associated protein 1 middle" evidence="3">
    <location>
        <begin position="154"/>
        <end position="252"/>
    </location>
</feature>
<name>A0ABP7F7C6_9ACTN</name>
<evidence type="ECO:0000259" key="4">
    <source>
        <dbReference type="Pfam" id="PF20052"/>
    </source>
</evidence>
<evidence type="ECO:0000259" key="3">
    <source>
        <dbReference type="Pfam" id="PF20014"/>
    </source>
</evidence>
<keyword evidence="6" id="KW-1185">Reference proteome</keyword>
<dbReference type="Pfam" id="PF20052">
    <property type="entry name" value="GAP1-C"/>
    <property type="match status" value="1"/>
</dbReference>
<comment type="caution">
    <text evidence="5">The sequence shown here is derived from an EMBL/GenBank/DDBJ whole genome shotgun (WGS) entry which is preliminary data.</text>
</comment>
<organism evidence="5 6">
    <name type="scientific">Streptomyces tremellae</name>
    <dbReference type="NCBI Taxonomy" id="1124239"/>
    <lineage>
        <taxon>Bacteria</taxon>
        <taxon>Bacillati</taxon>
        <taxon>Actinomycetota</taxon>
        <taxon>Actinomycetes</taxon>
        <taxon>Kitasatosporales</taxon>
        <taxon>Streptomycetaceae</taxon>
        <taxon>Streptomyces</taxon>
    </lineage>
</organism>